<dbReference type="EMBL" id="BOMY01000046">
    <property type="protein sequence ID" value="GIF24629.1"/>
    <property type="molecule type" value="Genomic_DNA"/>
</dbReference>
<comment type="caution">
    <text evidence="2">The sequence shown here is derived from an EMBL/GenBank/DDBJ whole genome shotgun (WGS) entry which is preliminary data.</text>
</comment>
<reference evidence="2" key="1">
    <citation type="submission" date="2021-01" db="EMBL/GenBank/DDBJ databases">
        <title>Whole genome shotgun sequence of Actinoplanes tereljensis NBRC 105297.</title>
        <authorList>
            <person name="Komaki H."/>
            <person name="Tamura T."/>
        </authorList>
    </citation>
    <scope>NUCLEOTIDE SEQUENCE</scope>
    <source>
        <strain evidence="2">NBRC 105297</strain>
    </source>
</reference>
<protein>
    <submittedName>
        <fullName evidence="2">Uncharacterized protein</fullName>
    </submittedName>
</protein>
<name>A0A919NVD8_9ACTN</name>
<feature type="region of interest" description="Disordered" evidence="1">
    <location>
        <begin position="67"/>
        <end position="114"/>
    </location>
</feature>
<sequence>MNDLPGIDVNSGAQRGGGVDQGYRLTDAPWPGEDHELIGDRAGGDVVEDLRAKPKIVCGAVAQQPMVDGPCDRVGSGSRRSPPRVRVRQSSRISSSRTSVILPVQSPKREGFLA</sequence>
<evidence type="ECO:0000313" key="2">
    <source>
        <dbReference type="EMBL" id="GIF24629.1"/>
    </source>
</evidence>
<keyword evidence="3" id="KW-1185">Reference proteome</keyword>
<evidence type="ECO:0000256" key="1">
    <source>
        <dbReference type="SAM" id="MobiDB-lite"/>
    </source>
</evidence>
<proteinExistence type="predicted"/>
<dbReference type="Proteomes" id="UP000623608">
    <property type="component" value="Unassembled WGS sequence"/>
</dbReference>
<evidence type="ECO:0000313" key="3">
    <source>
        <dbReference type="Proteomes" id="UP000623608"/>
    </source>
</evidence>
<dbReference type="AlphaFoldDB" id="A0A919NVD8"/>
<feature type="compositionally biased region" description="Low complexity" evidence="1">
    <location>
        <begin position="90"/>
        <end position="101"/>
    </location>
</feature>
<accession>A0A919NVD8</accession>
<organism evidence="2 3">
    <name type="scientific">Paractinoplanes tereljensis</name>
    <dbReference type="NCBI Taxonomy" id="571912"/>
    <lineage>
        <taxon>Bacteria</taxon>
        <taxon>Bacillati</taxon>
        <taxon>Actinomycetota</taxon>
        <taxon>Actinomycetes</taxon>
        <taxon>Micromonosporales</taxon>
        <taxon>Micromonosporaceae</taxon>
        <taxon>Paractinoplanes</taxon>
    </lineage>
</organism>
<gene>
    <name evidence="2" type="ORF">Ate02nite_73590</name>
</gene>
<feature type="region of interest" description="Disordered" evidence="1">
    <location>
        <begin position="1"/>
        <end position="26"/>
    </location>
</feature>